<accession>A0A7J3T9S4</accession>
<dbReference type="Proteomes" id="UP000886130">
    <property type="component" value="Unassembled WGS sequence"/>
</dbReference>
<feature type="non-terminal residue" evidence="1">
    <location>
        <position position="229"/>
    </location>
</feature>
<name>A0A7J3T9S4_9ARCH</name>
<reference evidence="1" key="1">
    <citation type="journal article" date="2020" name="mSystems">
        <title>Genome- and Community-Level Interaction Insights into Carbon Utilization and Element Cycling Functions of Hydrothermarchaeota in Hydrothermal Sediment.</title>
        <authorList>
            <person name="Zhou Z."/>
            <person name="Liu Y."/>
            <person name="Xu W."/>
            <person name="Pan J."/>
            <person name="Luo Z.H."/>
            <person name="Li M."/>
        </authorList>
    </citation>
    <scope>NUCLEOTIDE SEQUENCE [LARGE SCALE GENOMIC DNA]</scope>
    <source>
        <strain evidence="1">HyVt-85</strain>
    </source>
</reference>
<evidence type="ECO:0000313" key="1">
    <source>
        <dbReference type="EMBL" id="HHE75840.1"/>
    </source>
</evidence>
<protein>
    <submittedName>
        <fullName evidence="1">DNA/RNA helicase</fullName>
    </submittedName>
</protein>
<comment type="caution">
    <text evidence="1">The sequence shown here is derived from an EMBL/GenBank/DDBJ whole genome shotgun (WGS) entry which is preliminary data.</text>
</comment>
<keyword evidence="1" id="KW-0378">Hydrolase</keyword>
<sequence length="229" mass="26623">MRDKLIEEMLKEVYGPRKGAEEEISGDPLKEYITGVIIPQRCRKVEENPDSEITISMGENFLADDDIIDNEFMVPTPSELDPKMRPRSFGVSFVVRGIKPSFRICVTWGRYVRDQGKDGKIWRRRPYYCITKQISVTEKTKKFQLYERDDGKISLLIRKIQRNDEYSIIVVNMVNDLNIEKCHGKALTEASIFQPSIRIKLGNDTQLAPLPYHRKGGEILHFLYRKKPV</sequence>
<dbReference type="GO" id="GO:0004386">
    <property type="term" value="F:helicase activity"/>
    <property type="evidence" value="ECO:0007669"/>
    <property type="project" value="UniProtKB-KW"/>
</dbReference>
<dbReference type="AlphaFoldDB" id="A0A7J3T9S4"/>
<organism evidence="1">
    <name type="scientific">Candidatus Aciduliprofundum boonei</name>
    <dbReference type="NCBI Taxonomy" id="379547"/>
    <lineage>
        <taxon>Archaea</taxon>
        <taxon>Methanobacteriati</taxon>
        <taxon>Thermoplasmatota</taxon>
        <taxon>DHVE2 group</taxon>
        <taxon>Candidatus Aciduliprofundum</taxon>
    </lineage>
</organism>
<keyword evidence="1" id="KW-0067">ATP-binding</keyword>
<gene>
    <name evidence="1" type="ORF">ENL31_01770</name>
</gene>
<keyword evidence="1" id="KW-0347">Helicase</keyword>
<proteinExistence type="predicted"/>
<dbReference type="EMBL" id="DRTM01000128">
    <property type="protein sequence ID" value="HHE75840.1"/>
    <property type="molecule type" value="Genomic_DNA"/>
</dbReference>
<keyword evidence="1" id="KW-0547">Nucleotide-binding</keyword>